<feature type="domain" description="AMP-dependent synthetase/ligase" evidence="2">
    <location>
        <begin position="147"/>
        <end position="333"/>
    </location>
</feature>
<dbReference type="Gene3D" id="3.40.50.980">
    <property type="match status" value="3"/>
</dbReference>
<dbReference type="STRING" id="1882483.A0A317XL27"/>
<dbReference type="InParanoid" id="A0A317XL27"/>
<dbReference type="Gene3D" id="3.30.300.30">
    <property type="match status" value="1"/>
</dbReference>
<gene>
    <name evidence="4" type="ORF">BCV70DRAFT_33619</name>
</gene>
<keyword evidence="1" id="KW-0812">Transmembrane</keyword>
<dbReference type="GO" id="GO:0016405">
    <property type="term" value="F:CoA-ligase activity"/>
    <property type="evidence" value="ECO:0007669"/>
    <property type="project" value="TreeGrafter"/>
</dbReference>
<dbReference type="InterPro" id="IPR020845">
    <property type="entry name" value="AMP-binding_CS"/>
</dbReference>
<dbReference type="Pfam" id="PF13193">
    <property type="entry name" value="AMP-binding_C"/>
    <property type="match status" value="1"/>
</dbReference>
<reference evidence="4 5" key="1">
    <citation type="journal article" date="2018" name="Mol. Biol. Evol.">
        <title>Broad Genomic Sampling Reveals a Smut Pathogenic Ancestry of the Fungal Clade Ustilaginomycotina.</title>
        <authorList>
            <person name="Kijpornyongpan T."/>
            <person name="Mondo S.J."/>
            <person name="Barry K."/>
            <person name="Sandor L."/>
            <person name="Lee J."/>
            <person name="Lipzen A."/>
            <person name="Pangilinan J."/>
            <person name="LaButti K."/>
            <person name="Hainaut M."/>
            <person name="Henrissat B."/>
            <person name="Grigoriev I.V."/>
            <person name="Spatafora J.W."/>
            <person name="Aime M.C."/>
        </authorList>
    </citation>
    <scope>NUCLEOTIDE SEQUENCE [LARGE SCALE GENOMIC DNA]</scope>
    <source>
        <strain evidence="4 5">MCA 3645</strain>
    </source>
</reference>
<evidence type="ECO:0000259" key="2">
    <source>
        <dbReference type="Pfam" id="PF00501"/>
    </source>
</evidence>
<dbReference type="AlphaFoldDB" id="A0A317XL27"/>
<feature type="transmembrane region" description="Helical" evidence="1">
    <location>
        <begin position="50"/>
        <end position="71"/>
    </location>
</feature>
<name>A0A317XL27_9BASI</name>
<evidence type="ECO:0000313" key="5">
    <source>
        <dbReference type="Proteomes" id="UP000246740"/>
    </source>
</evidence>
<dbReference type="OrthoDB" id="1898221at2759"/>
<dbReference type="SUPFAM" id="SSF56801">
    <property type="entry name" value="Acetyl-CoA synthetase-like"/>
    <property type="match status" value="1"/>
</dbReference>
<dbReference type="InterPro" id="IPR025110">
    <property type="entry name" value="AMP-bd_C"/>
</dbReference>
<evidence type="ECO:0000256" key="1">
    <source>
        <dbReference type="SAM" id="Phobius"/>
    </source>
</evidence>
<organism evidence="4 5">
    <name type="scientific">Testicularia cyperi</name>
    <dbReference type="NCBI Taxonomy" id="1882483"/>
    <lineage>
        <taxon>Eukaryota</taxon>
        <taxon>Fungi</taxon>
        <taxon>Dikarya</taxon>
        <taxon>Basidiomycota</taxon>
        <taxon>Ustilaginomycotina</taxon>
        <taxon>Ustilaginomycetes</taxon>
        <taxon>Ustilaginales</taxon>
        <taxon>Anthracoideaceae</taxon>
        <taxon>Testicularia</taxon>
    </lineage>
</organism>
<protein>
    <submittedName>
        <fullName evidence="4">Acetyl-CoA synthetase-like protein</fullName>
    </submittedName>
</protein>
<dbReference type="Pfam" id="PF00501">
    <property type="entry name" value="AMP-binding"/>
    <property type="match status" value="2"/>
</dbReference>
<dbReference type="Proteomes" id="UP000246740">
    <property type="component" value="Unassembled WGS sequence"/>
</dbReference>
<evidence type="ECO:0000259" key="3">
    <source>
        <dbReference type="Pfam" id="PF13193"/>
    </source>
</evidence>
<keyword evidence="5" id="KW-1185">Reference proteome</keyword>
<accession>A0A317XL27</accession>
<dbReference type="Gene3D" id="2.30.38.10">
    <property type="entry name" value="Luciferase, Domain 3"/>
    <property type="match status" value="1"/>
</dbReference>
<feature type="domain" description="AMP-dependent synthetase/ligase" evidence="2">
    <location>
        <begin position="394"/>
        <end position="561"/>
    </location>
</feature>
<keyword evidence="1" id="KW-1133">Transmembrane helix</keyword>
<sequence>MDHLLSQIRVSPFSTFSSSSSSSPSYFSSLPSWLPSISLSSTSAGPQSRLLSRATLLLALFAVPLAFYFAAEKRDKHRYRRKFIVDPDTMIIKSPHRFVAPENYTLPEFLFKPVDLPSCRERANAPLLFPPPPEFSTRPEAKPLSLVDAKEYATNLASALISGSTESGHKYTKGDVVGINAANQHDYLAAALGIMMTGASVALFNPSYKPSEIAHQIRMVRATAIITTEASYESTLQAAQESAMKGEDGLEHLTAVPEILVFEESHPSALAKILKVGKDELPETKTLLDNVELDPRTTTAVFCFSSGTTGGPKAVMLSHYAMVANVIQASYAMLDRTNDPMIDEDNWYAQGRLHLRHHFTERVQDTYNLFSDSINGLADKMAGVHLTPRLSRGEFHLDLLPLFHCYGLLMGFMGLHTATPRIVLPRFKLDVFLQAVQDYRVTFCFVVPPILLALAKHPDVAKYDLRSLTKVSSGAASLAPELRDSVRKRLGILSTDGYGMSEMSPLVCSQNNKDLDEFPGTVGQLVPGTEAKVIDMDGNEVGFDQEGELCLRGPQMMIGYLNNDDANTKTFIPSVDAPDRFLRTGDIVRVNRQGYVTITDRLKDVIKYNGFQVPPSELEAILFKDDRVADAAVLGVPDAEGTELPWAFIVPSPSLKSQLDDPSAKKDAEKSLTDFVNQRVNANYKKLRGISWLDALPKSASGKILKKDIRAMVEQDKLAARS</sequence>
<feature type="domain" description="AMP-binding enzyme C-terminal" evidence="3">
    <location>
        <begin position="617"/>
        <end position="703"/>
    </location>
</feature>
<keyword evidence="1" id="KW-0472">Membrane</keyword>
<dbReference type="EMBL" id="KZ819198">
    <property type="protein sequence ID" value="PWY98539.1"/>
    <property type="molecule type" value="Genomic_DNA"/>
</dbReference>
<evidence type="ECO:0000313" key="4">
    <source>
        <dbReference type="EMBL" id="PWY98539.1"/>
    </source>
</evidence>
<proteinExistence type="predicted"/>
<dbReference type="PANTHER" id="PTHR24096:SF422">
    <property type="entry name" value="BCDNA.GH02901"/>
    <property type="match status" value="1"/>
</dbReference>
<dbReference type="InterPro" id="IPR000873">
    <property type="entry name" value="AMP-dep_synth/lig_dom"/>
</dbReference>
<dbReference type="InterPro" id="IPR045851">
    <property type="entry name" value="AMP-bd_C_sf"/>
</dbReference>
<dbReference type="PANTHER" id="PTHR24096">
    <property type="entry name" value="LONG-CHAIN-FATTY-ACID--COA LIGASE"/>
    <property type="match status" value="1"/>
</dbReference>
<dbReference type="PROSITE" id="PS00455">
    <property type="entry name" value="AMP_BINDING"/>
    <property type="match status" value="1"/>
</dbReference>